<evidence type="ECO:0000256" key="1">
    <source>
        <dbReference type="SAM" id="MobiDB-lite"/>
    </source>
</evidence>
<accession>A0ABY9X9G0</accession>
<name>A0ABY9X9G0_9BACT</name>
<feature type="region of interest" description="Disordered" evidence="1">
    <location>
        <begin position="101"/>
        <end position="123"/>
    </location>
</feature>
<gene>
    <name evidence="2" type="ORF">F0U60_53910</name>
</gene>
<proteinExistence type="predicted"/>
<sequence length="411" mass="44331">MQLLPSPNGAYRAVALVCPKGANERSTVLKVVRAGEPTTCEAPSLQEETLTSSDPPRMAWMSNSLLVIDSRGAPTDRILLGEVSFAFAPWQVSAPSLDLSNIAGDPSARPTADAGEQPSKVPPVESVCRFPGLTLPSDFSVLAGGAYAGKESSVHIDQSGNTATTMTVLVDNPQKPVVLMLGAYEPTIWTIKRAAGTTLLAVLASGYHRQVVTGLDATTPVAIHTYDNKSPCGFFYVDKRNLEKLNPMAQRFFGRDVDKVYPAYNGVLTLSESPAPLSPWVGRGNAPVESYIEKTVPPSPEEELDEALRKGQLRRATLGDKKQWEAEMARVAPSRGLSPTEVQMRSLRANSSGTLDRAYVVLKPMTFPSRLYGSRSVVFFIPKGVERPRGNPGHSSVYDFNDMTCTGVGCM</sequence>
<organism evidence="2 3">
    <name type="scientific">Archangium minus</name>
    <dbReference type="NCBI Taxonomy" id="83450"/>
    <lineage>
        <taxon>Bacteria</taxon>
        <taxon>Pseudomonadati</taxon>
        <taxon>Myxococcota</taxon>
        <taxon>Myxococcia</taxon>
        <taxon>Myxococcales</taxon>
        <taxon>Cystobacterineae</taxon>
        <taxon>Archangiaceae</taxon>
        <taxon>Archangium</taxon>
    </lineage>
</organism>
<evidence type="ECO:0000313" key="3">
    <source>
        <dbReference type="Proteomes" id="UP001611383"/>
    </source>
</evidence>
<keyword evidence="3" id="KW-1185">Reference proteome</keyword>
<evidence type="ECO:0000313" key="2">
    <source>
        <dbReference type="EMBL" id="WNG52025.1"/>
    </source>
</evidence>
<protein>
    <submittedName>
        <fullName evidence="2">Uncharacterized protein</fullName>
    </submittedName>
</protein>
<dbReference type="Proteomes" id="UP001611383">
    <property type="component" value="Chromosome"/>
</dbReference>
<dbReference type="EMBL" id="CP043494">
    <property type="protein sequence ID" value="WNG52025.1"/>
    <property type="molecule type" value="Genomic_DNA"/>
</dbReference>
<reference evidence="2 3" key="1">
    <citation type="submission" date="2019-08" db="EMBL/GenBank/DDBJ databases">
        <title>Archangium and Cystobacter genomes.</title>
        <authorList>
            <person name="Chen I.-C.K."/>
            <person name="Wielgoss S."/>
        </authorList>
    </citation>
    <scope>NUCLEOTIDE SEQUENCE [LARGE SCALE GENOMIC DNA]</scope>
    <source>
        <strain evidence="2 3">Cbm 6</strain>
    </source>
</reference>